<dbReference type="Gene3D" id="2.60.40.10">
    <property type="entry name" value="Immunoglobulins"/>
    <property type="match status" value="1"/>
</dbReference>
<evidence type="ECO:0000259" key="3">
    <source>
        <dbReference type="PROSITE" id="PS50234"/>
    </source>
</evidence>
<proteinExistence type="predicted"/>
<dbReference type="AlphaFoldDB" id="A0AAE0VYK1"/>
<dbReference type="InterPro" id="IPR013642">
    <property type="entry name" value="CLCA_N"/>
</dbReference>
<comment type="caution">
    <text evidence="4">The sequence shown here is derived from an EMBL/GenBank/DDBJ whole genome shotgun (WGS) entry which is preliminary data.</text>
</comment>
<dbReference type="EMBL" id="JAEAOA010000873">
    <property type="protein sequence ID" value="KAK3594734.1"/>
    <property type="molecule type" value="Genomic_DNA"/>
</dbReference>
<dbReference type="Gene3D" id="3.40.50.410">
    <property type="entry name" value="von Willebrand factor, type A domain"/>
    <property type="match status" value="1"/>
</dbReference>
<dbReference type="SUPFAM" id="SSF53300">
    <property type="entry name" value="vWA-like"/>
    <property type="match status" value="1"/>
</dbReference>
<dbReference type="Pfam" id="PF13519">
    <property type="entry name" value="VWA_2"/>
    <property type="match status" value="1"/>
</dbReference>
<name>A0AAE0VYK1_9BIVA</name>
<dbReference type="InterPro" id="IPR051266">
    <property type="entry name" value="CLCR"/>
</dbReference>
<feature type="signal peptide" evidence="2">
    <location>
        <begin position="1"/>
        <end position="18"/>
    </location>
</feature>
<dbReference type="Proteomes" id="UP001195483">
    <property type="component" value="Unassembled WGS sequence"/>
</dbReference>
<evidence type="ECO:0000256" key="1">
    <source>
        <dbReference type="SAM" id="Phobius"/>
    </source>
</evidence>
<reference evidence="4" key="1">
    <citation type="journal article" date="2021" name="Genome Biol. Evol.">
        <title>A High-Quality Reference Genome for a Parasitic Bivalve with Doubly Uniparental Inheritance (Bivalvia: Unionida).</title>
        <authorList>
            <person name="Smith C.H."/>
        </authorList>
    </citation>
    <scope>NUCLEOTIDE SEQUENCE</scope>
    <source>
        <strain evidence="4">CHS0354</strain>
    </source>
</reference>
<feature type="transmembrane region" description="Helical" evidence="1">
    <location>
        <begin position="899"/>
        <end position="923"/>
    </location>
</feature>
<evidence type="ECO:0000313" key="5">
    <source>
        <dbReference type="Proteomes" id="UP001195483"/>
    </source>
</evidence>
<dbReference type="Pfam" id="PF08434">
    <property type="entry name" value="CLCA"/>
    <property type="match status" value="1"/>
</dbReference>
<gene>
    <name evidence="4" type="ORF">CHS0354_014159</name>
</gene>
<keyword evidence="1" id="KW-1133">Transmembrane helix</keyword>
<sequence length="975" mass="108277">MHYLQRLVVLVCITLTVTKLSNTSVKLVSNGYEGIYIYIDEFVEENATLISRLQEIFSEASETMFMVTERRAYLRKITIVLPKKWTSKGKYRLIPKMASEEFIYVTNCEEVSKPNVIGLQECGKPAKFMQLPSCLVFQAGDTPKFGAWDHIIVHEWGHLHWGVYDEYPTNPTDKFYQMNGKWEPTRCSRQLRGTSLITKEPYKDQLCDSANIKSYNLNPVTDCRFIPDREDNVIASLMGSQYISSLISFCKRDTSKEAVDLRHNSEAVNDQNRRCDQRSVWEVLLNHTDFKNENPPVVQGRKVSTKPEFTIVQQGPKILVLVLDVSGSMSGTRSFRQSQAAKYVINNLLPMDSLFGMVSFSSGANILARMTRITDNSVRQSLIEKLPIESGGKTSIGAGLKLAIDLLTSMQNETDGSEIILISDGEENNAPFASNFLQQIMENWIIVNTIAVSQEADILLSNLSTISNGKHFTWLETGYISFADVLSQTITTGGIMSSADSPVIIYSDGKRLEQGRSMSGSFIIDSALGLETVFTVLSDNKSTINAEIRGPGGYITHKTSPVGDALFIEIQRTLPKGRYFFDVTASEANATLSTIVNSKPRSAKERVIQVDSWLSKGKLDYKGKDNVIVYALATRKGSAVINAKTKVLMESPTGDSIEFDLKDEGIGADAKAQDGVYSGYVPRNLLSASGRYNLKIAVSDNNERAMISYSSGTMLSEDTSDSGTGMIQEPTGMFQRVTMPGELFVENYYAAGDITPPGKVFDLALVSKTEEVSGTGKTLYLLSWTAVGDDLDVGTAARYDIRISETIETMRNSFETGRAFVNTSILQTRPSGEKEQYLLRGLVPGGLDEVTYYLALKAIDDSGNSGPVSNMITVGYVLNFTLEHLSDSVQSNDRTRNHVTIIIVCVCVGLLIIGILLLSLICWKRKKRSKGDMEAEAESVAVELYQKEKIHRHTSTKWDRKNLHSRTKDILIVKK</sequence>
<keyword evidence="5" id="KW-1185">Reference proteome</keyword>
<reference evidence="4" key="3">
    <citation type="submission" date="2023-05" db="EMBL/GenBank/DDBJ databases">
        <authorList>
            <person name="Smith C.H."/>
        </authorList>
    </citation>
    <scope>NUCLEOTIDE SEQUENCE</scope>
    <source>
        <strain evidence="4">CHS0354</strain>
        <tissue evidence="4">Mantle</tissue>
    </source>
</reference>
<feature type="chain" id="PRO_5042006817" description="VWFA domain-containing protein" evidence="2">
    <location>
        <begin position="19"/>
        <end position="975"/>
    </location>
</feature>
<protein>
    <recommendedName>
        <fullName evidence="3">VWFA domain-containing protein</fullName>
    </recommendedName>
</protein>
<dbReference type="PANTHER" id="PTHR10579:SF177">
    <property type="entry name" value="CALCIUM-ACTIVATED CHLORIDE CHANNEL REGULATOR 4-LIKE PROTEIN"/>
    <property type="match status" value="1"/>
</dbReference>
<accession>A0AAE0VYK1</accession>
<evidence type="ECO:0000256" key="2">
    <source>
        <dbReference type="SAM" id="SignalP"/>
    </source>
</evidence>
<dbReference type="SMART" id="SM00327">
    <property type="entry name" value="VWA"/>
    <property type="match status" value="1"/>
</dbReference>
<dbReference type="PANTHER" id="PTHR10579">
    <property type="entry name" value="CALCIUM-ACTIVATED CHLORIDE CHANNEL REGULATOR"/>
    <property type="match status" value="1"/>
</dbReference>
<dbReference type="InterPro" id="IPR013783">
    <property type="entry name" value="Ig-like_fold"/>
</dbReference>
<dbReference type="InterPro" id="IPR002035">
    <property type="entry name" value="VWF_A"/>
</dbReference>
<dbReference type="PROSITE" id="PS50234">
    <property type="entry name" value="VWFA"/>
    <property type="match status" value="1"/>
</dbReference>
<dbReference type="CDD" id="cd00198">
    <property type="entry name" value="vWFA"/>
    <property type="match status" value="1"/>
</dbReference>
<keyword evidence="1" id="KW-0812">Transmembrane</keyword>
<feature type="domain" description="VWFA" evidence="3">
    <location>
        <begin position="318"/>
        <end position="499"/>
    </location>
</feature>
<keyword evidence="1" id="KW-0472">Membrane</keyword>
<organism evidence="4 5">
    <name type="scientific">Potamilus streckersoni</name>
    <dbReference type="NCBI Taxonomy" id="2493646"/>
    <lineage>
        <taxon>Eukaryota</taxon>
        <taxon>Metazoa</taxon>
        <taxon>Spiralia</taxon>
        <taxon>Lophotrochozoa</taxon>
        <taxon>Mollusca</taxon>
        <taxon>Bivalvia</taxon>
        <taxon>Autobranchia</taxon>
        <taxon>Heteroconchia</taxon>
        <taxon>Palaeoheterodonta</taxon>
        <taxon>Unionida</taxon>
        <taxon>Unionoidea</taxon>
        <taxon>Unionidae</taxon>
        <taxon>Ambleminae</taxon>
        <taxon>Lampsilini</taxon>
        <taxon>Potamilus</taxon>
    </lineage>
</organism>
<reference evidence="4" key="2">
    <citation type="journal article" date="2021" name="Genome Biol. Evol.">
        <title>Developing a high-quality reference genome for a parasitic bivalve with doubly uniparental inheritance (Bivalvia: Unionida).</title>
        <authorList>
            <person name="Smith C.H."/>
        </authorList>
    </citation>
    <scope>NUCLEOTIDE SEQUENCE</scope>
    <source>
        <strain evidence="4">CHS0354</strain>
        <tissue evidence="4">Mantle</tissue>
    </source>
</reference>
<evidence type="ECO:0000313" key="4">
    <source>
        <dbReference type="EMBL" id="KAK3594734.1"/>
    </source>
</evidence>
<keyword evidence="2" id="KW-0732">Signal</keyword>
<dbReference type="InterPro" id="IPR036465">
    <property type="entry name" value="vWFA_dom_sf"/>
</dbReference>